<keyword evidence="1" id="KW-0677">Repeat</keyword>
<dbReference type="GO" id="GO:0000209">
    <property type="term" value="P:protein polyubiquitination"/>
    <property type="evidence" value="ECO:0007669"/>
    <property type="project" value="TreeGrafter"/>
</dbReference>
<feature type="repeat" description="NHL" evidence="2">
    <location>
        <begin position="105"/>
        <end position="144"/>
    </location>
</feature>
<dbReference type="EMBL" id="JAKMXF010000111">
    <property type="protein sequence ID" value="KAI6657305.1"/>
    <property type="molecule type" value="Genomic_DNA"/>
</dbReference>
<protein>
    <submittedName>
        <fullName evidence="3">Uncharacterized protein</fullName>
    </submittedName>
</protein>
<dbReference type="PANTHER" id="PTHR24104:SF50">
    <property type="entry name" value="SMP-30_GLUCONOLACTONASE_LRE-LIKE REGION DOMAIN-CONTAINING PROTEIN"/>
    <property type="match status" value="1"/>
</dbReference>
<evidence type="ECO:0000256" key="2">
    <source>
        <dbReference type="PROSITE-ProRule" id="PRU00504"/>
    </source>
</evidence>
<dbReference type="InterPro" id="IPR001258">
    <property type="entry name" value="NHL_repeat"/>
</dbReference>
<dbReference type="PANTHER" id="PTHR24104">
    <property type="entry name" value="E3 UBIQUITIN-PROTEIN LIGASE NHLRC1-RELATED"/>
    <property type="match status" value="1"/>
</dbReference>
<gene>
    <name evidence="3" type="ORF">LOD99_53</name>
</gene>
<keyword evidence="4" id="KW-1185">Reference proteome</keyword>
<dbReference type="Proteomes" id="UP001165289">
    <property type="component" value="Unassembled WGS sequence"/>
</dbReference>
<dbReference type="InterPro" id="IPR050952">
    <property type="entry name" value="TRIM-NHL_E3_ligases"/>
</dbReference>
<organism evidence="3 4">
    <name type="scientific">Oopsacas minuta</name>
    <dbReference type="NCBI Taxonomy" id="111878"/>
    <lineage>
        <taxon>Eukaryota</taxon>
        <taxon>Metazoa</taxon>
        <taxon>Porifera</taxon>
        <taxon>Hexactinellida</taxon>
        <taxon>Hexasterophora</taxon>
        <taxon>Lyssacinosida</taxon>
        <taxon>Leucopsacidae</taxon>
        <taxon>Oopsacas</taxon>
    </lineage>
</organism>
<dbReference type="GO" id="GO:0061630">
    <property type="term" value="F:ubiquitin protein ligase activity"/>
    <property type="evidence" value="ECO:0007669"/>
    <property type="project" value="TreeGrafter"/>
</dbReference>
<dbReference type="AlphaFoldDB" id="A0AAV7K8I9"/>
<dbReference type="Gene3D" id="2.120.10.30">
    <property type="entry name" value="TolB, C-terminal domain"/>
    <property type="match status" value="2"/>
</dbReference>
<evidence type="ECO:0000313" key="4">
    <source>
        <dbReference type="Proteomes" id="UP001165289"/>
    </source>
</evidence>
<dbReference type="PROSITE" id="PS51125">
    <property type="entry name" value="NHL"/>
    <property type="match status" value="1"/>
</dbReference>
<dbReference type="SUPFAM" id="SSF63825">
    <property type="entry name" value="YWTD domain"/>
    <property type="match status" value="1"/>
</dbReference>
<sequence>MATNLSDQTDRDKYIQQIEMYKKELTEKFIKIRKETTNIENQAIEQLDKILSDLKDPQKPDYHLQEQEIMLSWHEQEFKQFLTSICTIEPCPIPVTPNPVWTSAKRGSENDNIFRPHGLSIDPETNEIYIADCYNSRVQVFTNEGIHRRIIKHPEILNVHRILCTHQHLYVTDPINKHVYKLNKHTDEVLYSEELEFTPGGLDVFNNTTYISDFKTISLYLYDDELYKNSTIELKLMTNENEEEIRLLDIKILEDSIFTLLENSFYNIHTFDYDGNVLACLIPTAMVSKTFYFCIDNWENILLSSWDDNQVLVFTNKGKPISRIGNGVKGEKNSLVHPRGIGLLNTGALVVCDNKDSTCLHSYVYI</sequence>
<dbReference type="InterPro" id="IPR011042">
    <property type="entry name" value="6-blade_b-propeller_TolB-like"/>
</dbReference>
<accession>A0AAV7K8I9</accession>
<evidence type="ECO:0000313" key="3">
    <source>
        <dbReference type="EMBL" id="KAI6657305.1"/>
    </source>
</evidence>
<evidence type="ECO:0000256" key="1">
    <source>
        <dbReference type="ARBA" id="ARBA00022737"/>
    </source>
</evidence>
<reference evidence="3 4" key="1">
    <citation type="journal article" date="2023" name="BMC Biol.">
        <title>The compact genome of the sponge Oopsacas minuta (Hexactinellida) is lacking key metazoan core genes.</title>
        <authorList>
            <person name="Santini S."/>
            <person name="Schenkelaars Q."/>
            <person name="Jourda C."/>
            <person name="Duchesne M."/>
            <person name="Belahbib H."/>
            <person name="Rocher C."/>
            <person name="Selva M."/>
            <person name="Riesgo A."/>
            <person name="Vervoort M."/>
            <person name="Leys S.P."/>
            <person name="Kodjabachian L."/>
            <person name="Le Bivic A."/>
            <person name="Borchiellini C."/>
            <person name="Claverie J.M."/>
            <person name="Renard E."/>
        </authorList>
    </citation>
    <scope>NUCLEOTIDE SEQUENCE [LARGE SCALE GENOMIC DNA]</scope>
    <source>
        <strain evidence="3">SPO-2</strain>
    </source>
</reference>
<dbReference type="Pfam" id="PF01436">
    <property type="entry name" value="NHL"/>
    <property type="match status" value="1"/>
</dbReference>
<comment type="caution">
    <text evidence="3">The sequence shown here is derived from an EMBL/GenBank/DDBJ whole genome shotgun (WGS) entry which is preliminary data.</text>
</comment>
<proteinExistence type="predicted"/>
<dbReference type="GO" id="GO:0043161">
    <property type="term" value="P:proteasome-mediated ubiquitin-dependent protein catabolic process"/>
    <property type="evidence" value="ECO:0007669"/>
    <property type="project" value="TreeGrafter"/>
</dbReference>
<name>A0AAV7K8I9_9METZ</name>